<dbReference type="OMA" id="NTHPYNF"/>
<dbReference type="RefSeq" id="XP_067523793.1">
    <property type="nucleotide sequence ID" value="XM_067667692.1"/>
</dbReference>
<dbReference type="OrthoDB" id="2276048at2759"/>
<dbReference type="GeneID" id="93620073"/>
<dbReference type="InParanoid" id="I1CIW7"/>
<reference evidence="1 2" key="1">
    <citation type="journal article" date="2009" name="PLoS Genet.">
        <title>Genomic analysis of the basal lineage fungus Rhizopus oryzae reveals a whole-genome duplication.</title>
        <authorList>
            <person name="Ma L.-J."/>
            <person name="Ibrahim A.S."/>
            <person name="Skory C."/>
            <person name="Grabherr M.G."/>
            <person name="Burger G."/>
            <person name="Butler M."/>
            <person name="Elias M."/>
            <person name="Idnurm A."/>
            <person name="Lang B.F."/>
            <person name="Sone T."/>
            <person name="Abe A."/>
            <person name="Calvo S.E."/>
            <person name="Corrochano L.M."/>
            <person name="Engels R."/>
            <person name="Fu J."/>
            <person name="Hansberg W."/>
            <person name="Kim J.-M."/>
            <person name="Kodira C.D."/>
            <person name="Koehrsen M.J."/>
            <person name="Liu B."/>
            <person name="Miranda-Saavedra D."/>
            <person name="O'Leary S."/>
            <person name="Ortiz-Castellanos L."/>
            <person name="Poulter R."/>
            <person name="Rodriguez-Romero J."/>
            <person name="Ruiz-Herrera J."/>
            <person name="Shen Y.-Q."/>
            <person name="Zeng Q."/>
            <person name="Galagan J."/>
            <person name="Birren B.W."/>
            <person name="Cuomo C.A."/>
            <person name="Wickes B.L."/>
        </authorList>
    </citation>
    <scope>NUCLEOTIDE SEQUENCE [LARGE SCALE GENOMIC DNA]</scope>
    <source>
        <strain evidence="2">RA 99-880 / ATCC MYA-4621 / FGSC 9543 / NRRL 43880</strain>
    </source>
</reference>
<sequence length="77" mass="9028">MSFNSKAEVPYQLYKIQTLKIPTSLSTYTHIEESLEYLKSFKNMIDSSLASEEDTTRPMIYQQYTSFFKPTINCKNN</sequence>
<keyword evidence="2" id="KW-1185">Reference proteome</keyword>
<organism evidence="1 2">
    <name type="scientific">Rhizopus delemar (strain RA 99-880 / ATCC MYA-4621 / FGSC 9543 / NRRL 43880)</name>
    <name type="common">Mucormycosis agent</name>
    <name type="synonym">Rhizopus arrhizus var. delemar</name>
    <dbReference type="NCBI Taxonomy" id="246409"/>
    <lineage>
        <taxon>Eukaryota</taxon>
        <taxon>Fungi</taxon>
        <taxon>Fungi incertae sedis</taxon>
        <taxon>Mucoromycota</taxon>
        <taxon>Mucoromycotina</taxon>
        <taxon>Mucoromycetes</taxon>
        <taxon>Mucorales</taxon>
        <taxon>Mucorineae</taxon>
        <taxon>Rhizopodaceae</taxon>
        <taxon>Rhizopus</taxon>
    </lineage>
</organism>
<dbReference type="AlphaFoldDB" id="I1CIW7"/>
<evidence type="ECO:0000313" key="1">
    <source>
        <dbReference type="EMBL" id="EIE88397.1"/>
    </source>
</evidence>
<dbReference type="VEuPathDB" id="FungiDB:RO3G_13108"/>
<dbReference type="EMBL" id="CH476742">
    <property type="protein sequence ID" value="EIE88397.1"/>
    <property type="molecule type" value="Genomic_DNA"/>
</dbReference>
<proteinExistence type="predicted"/>
<dbReference type="Proteomes" id="UP000009138">
    <property type="component" value="Unassembled WGS sequence"/>
</dbReference>
<accession>I1CIW7</accession>
<gene>
    <name evidence="1" type="ORF">RO3G_13108</name>
</gene>
<evidence type="ECO:0000313" key="2">
    <source>
        <dbReference type="Proteomes" id="UP000009138"/>
    </source>
</evidence>
<protein>
    <submittedName>
        <fullName evidence="1">Uncharacterized protein</fullName>
    </submittedName>
</protein>
<name>I1CIW7_RHIO9</name>